<keyword evidence="5" id="KW-0249">Electron transport</keyword>
<name>A0ABV2QAS5_9BURK</name>
<proteinExistence type="inferred from homology"/>
<dbReference type="HAMAP" id="MF_00287">
    <property type="entry name" value="BdbC"/>
    <property type="match status" value="1"/>
</dbReference>
<keyword evidence="10" id="KW-0143">Chaperone</keyword>
<organism evidence="13 14">
    <name type="scientific">Ottowia thiooxydans</name>
    <dbReference type="NCBI Taxonomy" id="219182"/>
    <lineage>
        <taxon>Bacteria</taxon>
        <taxon>Pseudomonadati</taxon>
        <taxon>Pseudomonadota</taxon>
        <taxon>Betaproteobacteria</taxon>
        <taxon>Burkholderiales</taxon>
        <taxon>Comamonadaceae</taxon>
        <taxon>Ottowia</taxon>
    </lineage>
</organism>
<feature type="transmembrane region" description="Helical" evidence="12">
    <location>
        <begin position="81"/>
        <end position="100"/>
    </location>
</feature>
<keyword evidence="7" id="KW-0560">Oxidoreductase</keyword>
<dbReference type="InterPro" id="IPR012187">
    <property type="entry name" value="Disulphide_bond_form_BdbC"/>
</dbReference>
<evidence type="ECO:0000256" key="11">
    <source>
        <dbReference type="ARBA" id="ARBA00023284"/>
    </source>
</evidence>
<keyword evidence="11" id="KW-0676">Redox-active center</keyword>
<dbReference type="RefSeq" id="WP_354445138.1">
    <property type="nucleotide sequence ID" value="NZ_JBEPSH010000006.1"/>
</dbReference>
<evidence type="ECO:0000256" key="7">
    <source>
        <dbReference type="ARBA" id="ARBA00023002"/>
    </source>
</evidence>
<evidence type="ECO:0000256" key="9">
    <source>
        <dbReference type="ARBA" id="ARBA00023157"/>
    </source>
</evidence>
<feature type="transmembrane region" description="Helical" evidence="12">
    <location>
        <begin position="17"/>
        <end position="38"/>
    </location>
</feature>
<dbReference type="Proteomes" id="UP001549320">
    <property type="component" value="Unassembled WGS sequence"/>
</dbReference>
<evidence type="ECO:0000256" key="4">
    <source>
        <dbReference type="ARBA" id="ARBA00022692"/>
    </source>
</evidence>
<comment type="caution">
    <text evidence="13">The sequence shown here is derived from an EMBL/GenBank/DDBJ whole genome shotgun (WGS) entry which is preliminary data.</text>
</comment>
<evidence type="ECO:0000256" key="10">
    <source>
        <dbReference type="ARBA" id="ARBA00023186"/>
    </source>
</evidence>
<dbReference type="Gene3D" id="1.20.1550.10">
    <property type="entry name" value="DsbB-like"/>
    <property type="match status" value="1"/>
</dbReference>
<evidence type="ECO:0000256" key="1">
    <source>
        <dbReference type="ARBA" id="ARBA00004141"/>
    </source>
</evidence>
<dbReference type="InterPro" id="IPR023380">
    <property type="entry name" value="DsbB-like_sf"/>
</dbReference>
<evidence type="ECO:0000256" key="6">
    <source>
        <dbReference type="ARBA" id="ARBA00022989"/>
    </source>
</evidence>
<feature type="transmembrane region" description="Helical" evidence="12">
    <location>
        <begin position="120"/>
        <end position="144"/>
    </location>
</feature>
<evidence type="ECO:0000256" key="3">
    <source>
        <dbReference type="ARBA" id="ARBA00022448"/>
    </source>
</evidence>
<dbReference type="InterPro" id="IPR003752">
    <property type="entry name" value="DiS_bond_form_DsbB/BdbC"/>
</dbReference>
<keyword evidence="8 12" id="KW-0472">Membrane</keyword>
<dbReference type="PANTHER" id="PTHR43469">
    <property type="entry name" value="DISULFIDE FORMATION PROTEIN-RELATED"/>
    <property type="match status" value="1"/>
</dbReference>
<keyword evidence="14" id="KW-1185">Reference proteome</keyword>
<dbReference type="PANTHER" id="PTHR43469:SF1">
    <property type="entry name" value="SPBETA PROPHAGE-DERIVED DISULFIDE BOND FORMATION PROTEIN B"/>
    <property type="match status" value="1"/>
</dbReference>
<evidence type="ECO:0000256" key="2">
    <source>
        <dbReference type="ARBA" id="ARBA00007602"/>
    </source>
</evidence>
<keyword evidence="4 12" id="KW-0812">Transmembrane</keyword>
<comment type="subcellular location">
    <subcellularLocation>
        <location evidence="1">Membrane</location>
        <topology evidence="1">Multi-pass membrane protein</topology>
    </subcellularLocation>
</comment>
<gene>
    <name evidence="13" type="ORF">ABIE13_003257</name>
</gene>
<evidence type="ECO:0000256" key="12">
    <source>
        <dbReference type="SAM" id="Phobius"/>
    </source>
</evidence>
<feature type="transmembrane region" description="Helical" evidence="12">
    <location>
        <begin position="50"/>
        <end position="69"/>
    </location>
</feature>
<keyword evidence="6 12" id="KW-1133">Transmembrane helix</keyword>
<dbReference type="Pfam" id="PF02600">
    <property type="entry name" value="DsbB"/>
    <property type="match status" value="1"/>
</dbReference>
<accession>A0ABV2QAS5</accession>
<protein>
    <submittedName>
        <fullName evidence="13">Disulfide bond formation protein DsbB</fullName>
    </submittedName>
</protein>
<evidence type="ECO:0000256" key="5">
    <source>
        <dbReference type="ARBA" id="ARBA00022982"/>
    </source>
</evidence>
<dbReference type="EMBL" id="JBEPSH010000006">
    <property type="protein sequence ID" value="MET4578141.1"/>
    <property type="molecule type" value="Genomic_DNA"/>
</dbReference>
<keyword evidence="3" id="KW-0813">Transport</keyword>
<evidence type="ECO:0000313" key="13">
    <source>
        <dbReference type="EMBL" id="MET4578141.1"/>
    </source>
</evidence>
<sequence>MNKSSALNSCAASERQWLYLLLSWLVALISTLGALYLGEVMGLEPCVLCWYQRIAMFPLVLILAIAAYTQDARGARYALPLAAVGWLIALYHCLLYAGFIPKNIQPCGKGASCAEQKLELVGFITIPLMSLAAFSIILLLLWAASKEPQK</sequence>
<evidence type="ECO:0000256" key="8">
    <source>
        <dbReference type="ARBA" id="ARBA00023136"/>
    </source>
</evidence>
<keyword evidence="9" id="KW-1015">Disulfide bond</keyword>
<evidence type="ECO:0000313" key="14">
    <source>
        <dbReference type="Proteomes" id="UP001549320"/>
    </source>
</evidence>
<dbReference type="SUPFAM" id="SSF158442">
    <property type="entry name" value="DsbB-like"/>
    <property type="match status" value="1"/>
</dbReference>
<comment type="similarity">
    <text evidence="2">Belongs to the DsbB family. BdbC subfamily.</text>
</comment>
<dbReference type="PIRSF" id="PIRSF036659">
    <property type="entry name" value="BdbC"/>
    <property type="match status" value="1"/>
</dbReference>
<reference evidence="13 14" key="1">
    <citation type="submission" date="2024-06" db="EMBL/GenBank/DDBJ databases">
        <title>Sorghum-associated microbial communities from plants grown in Nebraska, USA.</title>
        <authorList>
            <person name="Schachtman D."/>
        </authorList>
    </citation>
    <scope>NUCLEOTIDE SEQUENCE [LARGE SCALE GENOMIC DNA]</scope>
    <source>
        <strain evidence="13 14">2709</strain>
    </source>
</reference>